<comment type="function">
    <text evidence="4">Required for polymorphic O-glycosylation of the serine-rich repeat protein in this bacteria. A stabilizing protein that is part of the accessory SecA2/SecY2 system specifically required to export serine-rich repeat cell wall proteins usually encoded upstream in the same operon. The GtfA-GtfB complex adds GlcNAc from UDP-GlcNAc to the substrate protein, attaching the first sugar residue. Stabilizes the glycosylation activity of GtfA. Has no N-acetylglucosaminyl transferase activity on its own.</text>
</comment>
<dbReference type="NCBIfam" id="TIGR02919">
    <property type="entry name" value="accessory Sec system glycosylation chaperone GtfB"/>
    <property type="match status" value="1"/>
</dbReference>
<evidence type="ECO:0000313" key="5">
    <source>
        <dbReference type="EMBL" id="RAV79105.1"/>
    </source>
</evidence>
<dbReference type="UniPathway" id="UPA00378"/>
<dbReference type="Proteomes" id="UP000251923">
    <property type="component" value="Unassembled WGS sequence"/>
</dbReference>
<keyword evidence="2 4" id="KW-1003">Cell membrane</keyword>
<proteinExistence type="inferred from homology"/>
<dbReference type="GO" id="GO:0017122">
    <property type="term" value="C:protein N-acetylglucosaminyltransferase complex"/>
    <property type="evidence" value="ECO:0007669"/>
    <property type="project" value="UniProtKB-UniRule"/>
</dbReference>
<evidence type="ECO:0000313" key="6">
    <source>
        <dbReference type="Proteomes" id="UP000251923"/>
    </source>
</evidence>
<dbReference type="GO" id="GO:0031647">
    <property type="term" value="P:regulation of protein stability"/>
    <property type="evidence" value="ECO:0007669"/>
    <property type="project" value="UniProtKB-UniRule"/>
</dbReference>
<dbReference type="AlphaFoldDB" id="A0A329P0Y7"/>
<evidence type="ECO:0000256" key="2">
    <source>
        <dbReference type="ARBA" id="ARBA00022475"/>
    </source>
</evidence>
<dbReference type="HAMAP" id="MF_01473">
    <property type="entry name" value="GtfB"/>
    <property type="match status" value="1"/>
</dbReference>
<dbReference type="InterPro" id="IPR014268">
    <property type="entry name" value="GtfB"/>
</dbReference>
<evidence type="ECO:0000256" key="4">
    <source>
        <dbReference type="HAMAP-Rule" id="MF_01473"/>
    </source>
</evidence>
<keyword evidence="3 4" id="KW-0472">Membrane</keyword>
<comment type="similarity">
    <text evidence="4">Belongs to the GtfB family.</text>
</comment>
<comment type="subcellular location">
    <subcellularLocation>
        <location evidence="4">Cell membrane</location>
        <topology evidence="4">Peripheral membrane protein</topology>
    </subcellularLocation>
</comment>
<sequence>MEAISGGGSSMIQLFDNYDEATRDFHQSMLRAGFIFPTVILNEDGFLPHGTTSPYRFFMGEEQGSPLYFNEVPVPLNWEIKATNTSASVWDYHHKRADIHYFTNSGQRLVQAVDWLNDKEQIMWTDCYNQFGRRYAQIIRQGQDAHMKIYFDTLGHDVIVDNYVTGNVILDWQGKKRFFHNQRDFYQFYLLRSGLSIERMIINSLATPFLISHSLPREGEDILVWHEALTDEIPSNMQLILKGQTPRCNQVIIPDQATYQRALELCELNQLPSEAITPLGYIYPILQDKEFAKEILILTNSDQIEQLDLLLDNLPDFQFRIGAVTEMSEKLMDYGQYPNVQLYPNISMDLIQKLLKQASFYLDINHGNEIVDAVRAAFEFHCLNMAFQETMHKKAYIADEFIFSKEEAASLSNTIKILGNNQKQWQQAINSQIIHSNHVGREVYQATF</sequence>
<reference evidence="5 6" key="1">
    <citation type="submission" date="2018-04" db="EMBL/GenBank/DDBJ databases">
        <title>Aerococcus urinae genomes.</title>
        <authorList>
            <person name="Hilt E."/>
            <person name="Gilbert N.M."/>
            <person name="Thomas-White K."/>
            <person name="Putonti C."/>
            <person name="Lewis A.L."/>
            <person name="Visck K.L."/>
            <person name="Wolfe A.J."/>
        </authorList>
    </citation>
    <scope>NUCLEOTIDE SEQUENCE [LARGE SCALE GENOMIC DNA]</scope>
    <source>
        <strain evidence="5 6">UMB7480</strain>
    </source>
</reference>
<organism evidence="5 6">
    <name type="scientific">Aerococcus urinae</name>
    <dbReference type="NCBI Taxonomy" id="1376"/>
    <lineage>
        <taxon>Bacteria</taxon>
        <taxon>Bacillati</taxon>
        <taxon>Bacillota</taxon>
        <taxon>Bacilli</taxon>
        <taxon>Lactobacillales</taxon>
        <taxon>Aerococcaceae</taxon>
        <taxon>Aerococcus</taxon>
    </lineage>
</organism>
<dbReference type="EMBL" id="QMHM01000009">
    <property type="protein sequence ID" value="RAV79105.1"/>
    <property type="molecule type" value="Genomic_DNA"/>
</dbReference>
<comment type="subunit">
    <text evidence="4">Forms a heterotetramer with 2 subunits each of GtfA and GtfB. Part of the accessory SecA2/SecY2 protein translocation apparatus.</text>
</comment>
<evidence type="ECO:0000256" key="1">
    <source>
        <dbReference type="ARBA" id="ARBA00004922"/>
    </source>
</evidence>
<comment type="pathway">
    <text evidence="1 4">Protein modification; protein glycosylation.</text>
</comment>
<protein>
    <recommendedName>
        <fullName evidence="4">UDP-N-acetylglucosamine--peptide N-acetylglucosaminyltransferase stabilizing protein GtfB</fullName>
    </recommendedName>
    <alternativeName>
        <fullName evidence="4">Glycosyltransferase stabilizing protein GtfB</fullName>
    </alternativeName>
</protein>
<evidence type="ECO:0000256" key="3">
    <source>
        <dbReference type="ARBA" id="ARBA00023136"/>
    </source>
</evidence>
<gene>
    <name evidence="4 5" type="primary">gtfB</name>
    <name evidence="5" type="ORF">DBT54_05650</name>
</gene>
<dbReference type="GO" id="GO:0005886">
    <property type="term" value="C:plasma membrane"/>
    <property type="evidence" value="ECO:0007669"/>
    <property type="project" value="UniProtKB-SubCell"/>
</dbReference>
<accession>A0A329P0Y7</accession>
<comment type="caution">
    <text evidence="5">The sequence shown here is derived from an EMBL/GenBank/DDBJ whole genome shotgun (WGS) entry which is preliminary data.</text>
</comment>
<name>A0A329P0Y7_9LACT</name>